<evidence type="ECO:0000256" key="4">
    <source>
        <dbReference type="SAM" id="SignalP"/>
    </source>
</evidence>
<dbReference type="FunFam" id="1.20.140.40:FF:000002">
    <property type="entry name" value="Putative invertase inhibitor"/>
    <property type="match status" value="1"/>
</dbReference>
<evidence type="ECO:0000313" key="6">
    <source>
        <dbReference type="EMBL" id="RRT45275.1"/>
    </source>
</evidence>
<dbReference type="NCBIfam" id="TIGR01614">
    <property type="entry name" value="PME_inhib"/>
    <property type="match status" value="1"/>
</dbReference>
<keyword evidence="1 4" id="KW-0732">Signal</keyword>
<reference evidence="6 7" key="1">
    <citation type="journal article" date="2014" name="Agronomy (Basel)">
        <title>A Draft Genome Sequence for Ensete ventricosum, the Drought-Tolerant Tree Against Hunger.</title>
        <authorList>
            <person name="Harrison J."/>
            <person name="Moore K.A."/>
            <person name="Paszkiewicz K."/>
            <person name="Jones T."/>
            <person name="Grant M."/>
            <person name="Ambacheew D."/>
            <person name="Muzemil S."/>
            <person name="Studholme D.J."/>
        </authorList>
    </citation>
    <scope>NUCLEOTIDE SEQUENCE [LARGE SCALE GENOMIC DNA]</scope>
</reference>
<dbReference type="Gene3D" id="1.20.140.40">
    <property type="entry name" value="Invertase/pectin methylesterase inhibitor family protein"/>
    <property type="match status" value="1"/>
</dbReference>
<accession>A0A426Y0I5</accession>
<name>A0A426Y0I5_ENSVE</name>
<dbReference type="SMART" id="SM00856">
    <property type="entry name" value="PMEI"/>
    <property type="match status" value="1"/>
</dbReference>
<organism evidence="6 7">
    <name type="scientific">Ensete ventricosum</name>
    <name type="common">Abyssinian banana</name>
    <name type="synonym">Musa ensete</name>
    <dbReference type="NCBI Taxonomy" id="4639"/>
    <lineage>
        <taxon>Eukaryota</taxon>
        <taxon>Viridiplantae</taxon>
        <taxon>Streptophyta</taxon>
        <taxon>Embryophyta</taxon>
        <taxon>Tracheophyta</taxon>
        <taxon>Spermatophyta</taxon>
        <taxon>Magnoliopsida</taxon>
        <taxon>Liliopsida</taxon>
        <taxon>Zingiberales</taxon>
        <taxon>Musaceae</taxon>
        <taxon>Ensete</taxon>
    </lineage>
</organism>
<dbReference type="Pfam" id="PF04043">
    <property type="entry name" value="PMEI"/>
    <property type="match status" value="1"/>
</dbReference>
<proteinExistence type="inferred from homology"/>
<dbReference type="InterPro" id="IPR034088">
    <property type="entry name" value="Pla_a_1-like"/>
</dbReference>
<evidence type="ECO:0000259" key="5">
    <source>
        <dbReference type="SMART" id="SM00856"/>
    </source>
</evidence>
<evidence type="ECO:0000313" key="7">
    <source>
        <dbReference type="Proteomes" id="UP000287651"/>
    </source>
</evidence>
<dbReference type="CDD" id="cd15795">
    <property type="entry name" value="PMEI-Pla_a_1_like"/>
    <property type="match status" value="1"/>
</dbReference>
<dbReference type="PANTHER" id="PTHR35357:SF23">
    <property type="entry name" value="PECTINESTERASE INHIBITOR DOMAIN-CONTAINING PROTEIN"/>
    <property type="match status" value="1"/>
</dbReference>
<sequence>MNTSKVLLILISLAILLQSSELADASVEDECKIATAADPNVDYNFCVTSLQADPRSGSADAKELAIIAANLTVANATSTLSKIEKLVGDSNIDSATKGLLNQCSSFYKDVVTAASGAIKAISSGSLGDAKKQLTEARDNPQDCDNLLYEAGKNSLLTKEDNDCTNLASIAQCIVAKLQ</sequence>
<dbReference type="Proteomes" id="UP000287651">
    <property type="component" value="Unassembled WGS sequence"/>
</dbReference>
<dbReference type="EMBL" id="AMZH03015943">
    <property type="protein sequence ID" value="RRT45275.1"/>
    <property type="molecule type" value="Genomic_DNA"/>
</dbReference>
<feature type="signal peptide" evidence="4">
    <location>
        <begin position="1"/>
        <end position="25"/>
    </location>
</feature>
<comment type="similarity">
    <text evidence="3">Belongs to the PMEI family.</text>
</comment>
<feature type="domain" description="Pectinesterase inhibitor" evidence="5">
    <location>
        <begin position="22"/>
        <end position="173"/>
    </location>
</feature>
<gene>
    <name evidence="6" type="ORF">B296_00018237</name>
</gene>
<dbReference type="GO" id="GO:0005576">
    <property type="term" value="C:extracellular region"/>
    <property type="evidence" value="ECO:0007669"/>
    <property type="project" value="UniProtKB-ARBA"/>
</dbReference>
<evidence type="ECO:0000256" key="1">
    <source>
        <dbReference type="ARBA" id="ARBA00022729"/>
    </source>
</evidence>
<protein>
    <recommendedName>
        <fullName evidence="5">Pectinesterase inhibitor domain-containing protein</fullName>
    </recommendedName>
</protein>
<dbReference type="PANTHER" id="PTHR35357">
    <property type="entry name" value="OS02G0537100 PROTEIN"/>
    <property type="match status" value="1"/>
</dbReference>
<comment type="caution">
    <text evidence="6">The sequence shown here is derived from an EMBL/GenBank/DDBJ whole genome shotgun (WGS) entry which is preliminary data.</text>
</comment>
<evidence type="ECO:0000256" key="3">
    <source>
        <dbReference type="ARBA" id="ARBA00038471"/>
    </source>
</evidence>
<dbReference type="InterPro" id="IPR006501">
    <property type="entry name" value="Pectinesterase_inhib_dom"/>
</dbReference>
<feature type="chain" id="PRO_5019307046" description="Pectinesterase inhibitor domain-containing protein" evidence="4">
    <location>
        <begin position="26"/>
        <end position="178"/>
    </location>
</feature>
<evidence type="ECO:0000256" key="2">
    <source>
        <dbReference type="ARBA" id="ARBA00023157"/>
    </source>
</evidence>
<dbReference type="InterPro" id="IPR035513">
    <property type="entry name" value="Invertase/methylesterase_inhib"/>
</dbReference>
<dbReference type="GO" id="GO:0004857">
    <property type="term" value="F:enzyme inhibitor activity"/>
    <property type="evidence" value="ECO:0007669"/>
    <property type="project" value="InterPro"/>
</dbReference>
<dbReference type="AlphaFoldDB" id="A0A426Y0I5"/>
<dbReference type="SUPFAM" id="SSF101148">
    <property type="entry name" value="Plant invertase/pectin methylesterase inhibitor"/>
    <property type="match status" value="1"/>
</dbReference>
<keyword evidence="2" id="KW-1015">Disulfide bond</keyword>